<accession>A0ABD3P2U2</accession>
<gene>
    <name evidence="3" type="ORF">HJC23_005277</name>
</gene>
<feature type="compositionally biased region" description="Polar residues" evidence="2">
    <location>
        <begin position="266"/>
        <end position="287"/>
    </location>
</feature>
<feature type="compositionally biased region" description="Basic and acidic residues" evidence="2">
    <location>
        <begin position="101"/>
        <end position="115"/>
    </location>
</feature>
<protein>
    <submittedName>
        <fullName evidence="3">Uncharacterized protein</fullName>
    </submittedName>
</protein>
<feature type="compositionally biased region" description="Basic residues" evidence="2">
    <location>
        <begin position="416"/>
        <end position="436"/>
    </location>
</feature>
<dbReference type="Proteomes" id="UP001516023">
    <property type="component" value="Unassembled WGS sequence"/>
</dbReference>
<feature type="region of interest" description="Disordered" evidence="2">
    <location>
        <begin position="411"/>
        <end position="494"/>
    </location>
</feature>
<feature type="region of interest" description="Disordered" evidence="2">
    <location>
        <begin position="1"/>
        <end position="117"/>
    </location>
</feature>
<feature type="coiled-coil region" evidence="1">
    <location>
        <begin position="795"/>
        <end position="822"/>
    </location>
</feature>
<name>A0ABD3P2U2_9STRA</name>
<feature type="compositionally biased region" description="Low complexity" evidence="2">
    <location>
        <begin position="506"/>
        <end position="525"/>
    </location>
</feature>
<dbReference type="EMBL" id="JABMIG020000282">
    <property type="protein sequence ID" value="KAL3782574.1"/>
    <property type="molecule type" value="Genomic_DNA"/>
</dbReference>
<evidence type="ECO:0000256" key="1">
    <source>
        <dbReference type="SAM" id="Coils"/>
    </source>
</evidence>
<evidence type="ECO:0000313" key="4">
    <source>
        <dbReference type="Proteomes" id="UP001516023"/>
    </source>
</evidence>
<feature type="compositionally biased region" description="Basic and acidic residues" evidence="2">
    <location>
        <begin position="437"/>
        <end position="451"/>
    </location>
</feature>
<feature type="compositionally biased region" description="Low complexity" evidence="2">
    <location>
        <begin position="1"/>
        <end position="16"/>
    </location>
</feature>
<feature type="region of interest" description="Disordered" evidence="2">
    <location>
        <begin position="506"/>
        <end position="587"/>
    </location>
</feature>
<evidence type="ECO:0000256" key="2">
    <source>
        <dbReference type="SAM" id="MobiDB-lite"/>
    </source>
</evidence>
<keyword evidence="1" id="KW-0175">Coiled coil</keyword>
<comment type="caution">
    <text evidence="3">The sequence shown here is derived from an EMBL/GenBank/DDBJ whole genome shotgun (WGS) entry which is preliminary data.</text>
</comment>
<feature type="compositionally biased region" description="Basic and acidic residues" evidence="2">
    <location>
        <begin position="45"/>
        <end position="59"/>
    </location>
</feature>
<keyword evidence="4" id="KW-1185">Reference proteome</keyword>
<proteinExistence type="predicted"/>
<sequence length="1075" mass="118392">MTTSSLSRRILTSQRTVSDPMSPAAAASGARLNDPSLQRSATRKRYSDSEGCRGKENNKPKFNGCDGPMNSEIDESVMSSSDSLELSSSSGSDASSPYCESVKEYSSEQRYDGERSVFSPVSLDGAKRLCYNNAYDDGSCEEEEEEETTMDNDEIHFEYDADNSNCNDQDDAYSSDCSGSTVVATGFPPPPENATKEEMTRYYWEVCYGDDAKEMMECQQENINRIGSRSAPAKSCLSTKKTKSKIGSATSMTPRRLHPSPPGTIELNNETKLSTPSEDDSPPNTSGLHIASSKTKSHSAVKFGTNSAAEFDKLQPITEMTPMPFHVVQEIFPSENKEETVEEHQISRETARSKSIALFVSCMVNAQHLLTIALCHCTSCKNLLALMGSSCTDIAILATWDDLFDDDEDLEQSRTPQRKRGRKRTPYKSKNRRPSKNRRDSRLFSKERTSLLEENSDGDEDDSHSGLPFNVTIDPDKYTSPSSVAPSDMTASDDASMSIVNRNSVESTSSACVSPSSAKSETASSLLGRETPNSARTASSKILREVHASGAELPSNSPLVSGGLRPNQLNYSPHSSARSDSSPSDFDNQSLGSDIMSLFTNHTIDDESDAYVFERQLSILSNHPLQMLCLRIGDMIMMMNALQKEPLKFLNEDILRNLTPSTALRLVNDGEDEHSLSPGDSQWFQSILNRDIGHVIRNTEFFESLLLNGIIDMASHRSSVLPFERKITNRTPCDTLQTVGSCVKTCHDTATVEWSDVELAIAERSLSVFQESAAEMNASSENEVTHISSTAKSSIRDETDKIKVLEKELAVEVDRLEQLMRAQYIICSSLELERFSPIVGLSEAVRKHISPTLEPFEPFNGSDFDFSLLDGSAEVTITIDVMSDEVEAIGFSIKDGGASIKLLQAIFMGSIDSGVSETIGPFPIRNSVSSLILRAQSASEIFMDASGLLFRIDLLLKSVRSLETEFLCHIDSEPNGNVSLSFSAHQYGDIIKVHFTFESLLTDEWNVTTVPNDVNVSIISAEHDWDHLSTILEEKAKGSLYSASPIDHTILEKIVNRVMHGFSQENVKCLEDSVI</sequence>
<feature type="region of interest" description="Disordered" evidence="2">
    <location>
        <begin position="228"/>
        <end position="293"/>
    </location>
</feature>
<feature type="region of interest" description="Disordered" evidence="2">
    <location>
        <begin position="162"/>
        <end position="194"/>
    </location>
</feature>
<feature type="compositionally biased region" description="Low complexity" evidence="2">
    <location>
        <begin position="572"/>
        <end position="585"/>
    </location>
</feature>
<feature type="compositionally biased region" description="Polar residues" evidence="2">
    <location>
        <begin position="531"/>
        <end position="540"/>
    </location>
</feature>
<feature type="compositionally biased region" description="Low complexity" evidence="2">
    <location>
        <begin position="76"/>
        <end position="96"/>
    </location>
</feature>
<evidence type="ECO:0000313" key="3">
    <source>
        <dbReference type="EMBL" id="KAL3782574.1"/>
    </source>
</evidence>
<dbReference type="AlphaFoldDB" id="A0ABD3P2U2"/>
<organism evidence="3 4">
    <name type="scientific">Cyclotella cryptica</name>
    <dbReference type="NCBI Taxonomy" id="29204"/>
    <lineage>
        <taxon>Eukaryota</taxon>
        <taxon>Sar</taxon>
        <taxon>Stramenopiles</taxon>
        <taxon>Ochrophyta</taxon>
        <taxon>Bacillariophyta</taxon>
        <taxon>Coscinodiscophyceae</taxon>
        <taxon>Thalassiosirophycidae</taxon>
        <taxon>Stephanodiscales</taxon>
        <taxon>Stephanodiscaceae</taxon>
        <taxon>Cyclotella</taxon>
    </lineage>
</organism>
<reference evidence="3 4" key="1">
    <citation type="journal article" date="2020" name="G3 (Bethesda)">
        <title>Improved Reference Genome for Cyclotella cryptica CCMP332, a Model for Cell Wall Morphogenesis, Salinity Adaptation, and Lipid Production in Diatoms (Bacillariophyta).</title>
        <authorList>
            <person name="Roberts W.R."/>
            <person name="Downey K.M."/>
            <person name="Ruck E.C."/>
            <person name="Traller J.C."/>
            <person name="Alverson A.J."/>
        </authorList>
    </citation>
    <scope>NUCLEOTIDE SEQUENCE [LARGE SCALE GENOMIC DNA]</scope>
    <source>
        <strain evidence="3 4">CCMP332</strain>
    </source>
</reference>